<accession>A0A9D6L653</accession>
<comment type="similarity">
    <text evidence="1">Belongs to the eIF-2B alpha/beta/delta subunits family.</text>
</comment>
<comment type="caution">
    <text evidence="2">The sequence shown here is derived from an EMBL/GenBank/DDBJ whole genome shotgun (WGS) entry which is preliminary data.</text>
</comment>
<dbReference type="InterPro" id="IPR000649">
    <property type="entry name" value="IF-2B-related"/>
</dbReference>
<dbReference type="InterPro" id="IPR037171">
    <property type="entry name" value="NagB/RpiA_transferase-like"/>
</dbReference>
<dbReference type="PANTHER" id="PTHR43475">
    <property type="entry name" value="METHYLTHIORIBOSE-1-PHOSPHATE ISOMERASE"/>
    <property type="match status" value="1"/>
</dbReference>
<dbReference type="AlphaFoldDB" id="A0A9D6L653"/>
<evidence type="ECO:0000256" key="1">
    <source>
        <dbReference type="RuleBase" id="RU003814"/>
    </source>
</evidence>
<proteinExistence type="inferred from homology"/>
<dbReference type="SUPFAM" id="SSF100950">
    <property type="entry name" value="NagB/RpiA/CoA transferase-like"/>
    <property type="match status" value="1"/>
</dbReference>
<protein>
    <recommendedName>
        <fullName evidence="4">Translation initiation factor eIF-2B</fullName>
    </recommendedName>
</protein>
<dbReference type="Pfam" id="PF01008">
    <property type="entry name" value="IF-2B"/>
    <property type="match status" value="1"/>
</dbReference>
<sequence>MTDFAADRASGSADVALGFLAALERWSAIDTSPAPAALRAALLAFLRAAIAAQPSMALVHQLAARALAVADAALARGASIAVLREELARTAAAERTDLVAARAGLARQAAGLIEENGAWLATLSMSTAVRDAVLEAARRGRAPRVLVGEGRPGCEGRALAAALAAAGVPVWLVVDAALPLLISQARMVWIGADAVTDRGVINKVGSYAAALAAREHSVPVYALAERRKLIPAATPALTIAEMPAAEVWDAPAAGVEPRNLYFELVPMPLLRGVAVEDTVLPPGEAAATARERALPGELAGR</sequence>
<dbReference type="Gene3D" id="3.40.50.10470">
    <property type="entry name" value="Translation initiation factor eif-2b, domain 2"/>
    <property type="match status" value="1"/>
</dbReference>
<dbReference type="Proteomes" id="UP000807850">
    <property type="component" value="Unassembled WGS sequence"/>
</dbReference>
<reference evidence="2" key="1">
    <citation type="submission" date="2020-07" db="EMBL/GenBank/DDBJ databases">
        <title>Huge and variable diversity of episymbiotic CPR bacteria and DPANN archaea in groundwater ecosystems.</title>
        <authorList>
            <person name="He C.Y."/>
            <person name="Keren R."/>
            <person name="Whittaker M."/>
            <person name="Farag I.F."/>
            <person name="Doudna J."/>
            <person name="Cate J.H.D."/>
            <person name="Banfield J.F."/>
        </authorList>
    </citation>
    <scope>NUCLEOTIDE SEQUENCE</scope>
    <source>
        <strain evidence="2">NC_groundwater_928_Pr1_S-0.2um_72_17</strain>
    </source>
</reference>
<dbReference type="PANTHER" id="PTHR43475:SF1">
    <property type="entry name" value="METHYLTHIORIBOSE-1-PHOSPHATE ISOMERASE"/>
    <property type="match status" value="1"/>
</dbReference>
<dbReference type="GO" id="GO:0019509">
    <property type="term" value="P:L-methionine salvage from methylthioadenosine"/>
    <property type="evidence" value="ECO:0007669"/>
    <property type="project" value="TreeGrafter"/>
</dbReference>
<evidence type="ECO:0000313" key="3">
    <source>
        <dbReference type="Proteomes" id="UP000807850"/>
    </source>
</evidence>
<name>A0A9D6L653_UNCEI</name>
<gene>
    <name evidence="2" type="ORF">HY076_05070</name>
</gene>
<dbReference type="GO" id="GO:0046523">
    <property type="term" value="F:S-methyl-5-thioribose-1-phosphate isomerase activity"/>
    <property type="evidence" value="ECO:0007669"/>
    <property type="project" value="TreeGrafter"/>
</dbReference>
<evidence type="ECO:0008006" key="4">
    <source>
        <dbReference type="Google" id="ProtNLM"/>
    </source>
</evidence>
<dbReference type="InterPro" id="IPR042529">
    <property type="entry name" value="IF_2B-like_C"/>
</dbReference>
<dbReference type="EMBL" id="JACQAY010000157">
    <property type="protein sequence ID" value="MBI3539623.1"/>
    <property type="molecule type" value="Genomic_DNA"/>
</dbReference>
<organism evidence="2 3">
    <name type="scientific">Eiseniibacteriota bacterium</name>
    <dbReference type="NCBI Taxonomy" id="2212470"/>
    <lineage>
        <taxon>Bacteria</taxon>
        <taxon>Candidatus Eiseniibacteriota</taxon>
    </lineage>
</organism>
<evidence type="ECO:0000313" key="2">
    <source>
        <dbReference type="EMBL" id="MBI3539623.1"/>
    </source>
</evidence>